<evidence type="ECO:0000313" key="3">
    <source>
        <dbReference type="EMBL" id="NIK73422.1"/>
    </source>
</evidence>
<keyword evidence="2 3" id="KW-0808">Transferase</keyword>
<dbReference type="CDD" id="cd03789">
    <property type="entry name" value="GT9_LPS_heptosyltransferase"/>
    <property type="match status" value="1"/>
</dbReference>
<dbReference type="PANTHER" id="PTHR30160:SF22">
    <property type="entry name" value="LIPOPOLYSACCHARIDE CORE BIOSYNTHESIS PROTEIN"/>
    <property type="match status" value="1"/>
</dbReference>
<dbReference type="GO" id="GO:0009244">
    <property type="term" value="P:lipopolysaccharide core region biosynthetic process"/>
    <property type="evidence" value="ECO:0007669"/>
    <property type="project" value="TreeGrafter"/>
</dbReference>
<name>A0A846MPX1_9BACT</name>
<proteinExistence type="predicted"/>
<dbReference type="Pfam" id="PF01075">
    <property type="entry name" value="Glyco_transf_9"/>
    <property type="match status" value="1"/>
</dbReference>
<dbReference type="RefSeq" id="WP_166918661.1">
    <property type="nucleotide sequence ID" value="NZ_JAASRN010000001.1"/>
</dbReference>
<evidence type="ECO:0000256" key="1">
    <source>
        <dbReference type="ARBA" id="ARBA00022676"/>
    </source>
</evidence>
<dbReference type="GO" id="GO:0008713">
    <property type="term" value="F:ADP-heptose-lipopolysaccharide heptosyltransferase activity"/>
    <property type="evidence" value="ECO:0007669"/>
    <property type="project" value="TreeGrafter"/>
</dbReference>
<keyword evidence="4" id="KW-1185">Reference proteome</keyword>
<dbReference type="EMBL" id="JAASRN010000001">
    <property type="protein sequence ID" value="NIK73422.1"/>
    <property type="molecule type" value="Genomic_DNA"/>
</dbReference>
<evidence type="ECO:0000256" key="2">
    <source>
        <dbReference type="ARBA" id="ARBA00022679"/>
    </source>
</evidence>
<dbReference type="GO" id="GO:0005829">
    <property type="term" value="C:cytosol"/>
    <property type="evidence" value="ECO:0007669"/>
    <property type="project" value="TreeGrafter"/>
</dbReference>
<keyword evidence="1" id="KW-0328">Glycosyltransferase</keyword>
<protein>
    <submittedName>
        <fullName evidence="3">ADP-heptose:LPS heptosyltransferase</fullName>
    </submittedName>
</protein>
<sequence length="347" mass="39126">MRLLVVRFSAMGDVALLLPVLVSVLHRHPQLHIDLLTRPKLASLFEGIERLQPLPADVDNEYKGMSGLWHLSRRLPLREYDCLIDAHQNLRSNIIKAIARLQGVRCLSISKNRTQRKRFIRQRAAFALPHVTEMYAAPFRQLGLDATLLPPPYMLFSAEEQGALDNFLHSLDLLPQKSAWVGIAPFAFHENKQWGVHKVESLLRLIRQRYPEWRIFLFGGGKKEAALMDELCALSPSQIVNMAGRLSLRQEWHFMHHLDAMLSMDSANMHLAALAGIPVVSIWGATHPAAGFAPLFQAKENIIQRKDLDCRPCSIFGSKPCVRGDKACMEGIEAAQVMARLEKVVLA</sequence>
<dbReference type="Gene3D" id="3.40.50.2000">
    <property type="entry name" value="Glycogen Phosphorylase B"/>
    <property type="match status" value="2"/>
</dbReference>
<dbReference type="InterPro" id="IPR051199">
    <property type="entry name" value="LPS_LOS_Heptosyltrfase"/>
</dbReference>
<dbReference type="AlphaFoldDB" id="A0A846MPX1"/>
<dbReference type="SUPFAM" id="SSF53756">
    <property type="entry name" value="UDP-Glycosyltransferase/glycogen phosphorylase"/>
    <property type="match status" value="1"/>
</dbReference>
<gene>
    <name evidence="3" type="ORF">FHS56_000908</name>
</gene>
<dbReference type="PANTHER" id="PTHR30160">
    <property type="entry name" value="TETRAACYLDISACCHARIDE 4'-KINASE-RELATED"/>
    <property type="match status" value="1"/>
</dbReference>
<dbReference type="InterPro" id="IPR002201">
    <property type="entry name" value="Glyco_trans_9"/>
</dbReference>
<accession>A0A846MPX1</accession>
<evidence type="ECO:0000313" key="4">
    <source>
        <dbReference type="Proteomes" id="UP000537126"/>
    </source>
</evidence>
<comment type="caution">
    <text evidence="3">The sequence shown here is derived from an EMBL/GenBank/DDBJ whole genome shotgun (WGS) entry which is preliminary data.</text>
</comment>
<organism evidence="3 4">
    <name type="scientific">Thermonema lapsum</name>
    <dbReference type="NCBI Taxonomy" id="28195"/>
    <lineage>
        <taxon>Bacteria</taxon>
        <taxon>Pseudomonadati</taxon>
        <taxon>Bacteroidota</taxon>
        <taxon>Cytophagia</taxon>
        <taxon>Cytophagales</taxon>
        <taxon>Thermonemataceae</taxon>
        <taxon>Thermonema</taxon>
    </lineage>
</organism>
<dbReference type="Proteomes" id="UP000537126">
    <property type="component" value="Unassembled WGS sequence"/>
</dbReference>
<reference evidence="3 4" key="1">
    <citation type="submission" date="2020-03" db="EMBL/GenBank/DDBJ databases">
        <title>Genomic Encyclopedia of Type Strains, Phase IV (KMG-IV): sequencing the most valuable type-strain genomes for metagenomic binning, comparative biology and taxonomic classification.</title>
        <authorList>
            <person name="Goeker M."/>
        </authorList>
    </citation>
    <scope>NUCLEOTIDE SEQUENCE [LARGE SCALE GENOMIC DNA]</scope>
    <source>
        <strain evidence="3 4">DSM 5718</strain>
    </source>
</reference>